<keyword evidence="6" id="KW-0479">Metal-binding</keyword>
<comment type="caution">
    <text evidence="9">The sequence shown here is derived from an EMBL/GenBank/DDBJ whole genome shotgun (WGS) entry which is preliminary data.</text>
</comment>
<dbReference type="InterPro" id="IPR004254">
    <property type="entry name" value="AdipoR/HlyIII-related"/>
</dbReference>
<accession>A0A9X0ADQ9</accession>
<feature type="transmembrane region" description="Helical" evidence="8">
    <location>
        <begin position="367"/>
        <end position="390"/>
    </location>
</feature>
<evidence type="ECO:0000256" key="8">
    <source>
        <dbReference type="SAM" id="Phobius"/>
    </source>
</evidence>
<dbReference type="PANTHER" id="PTHR20855">
    <property type="entry name" value="ADIPOR/PROGESTIN RECEPTOR-RELATED"/>
    <property type="match status" value="1"/>
</dbReference>
<name>A0A9X0ADQ9_9HELO</name>
<evidence type="ECO:0000256" key="1">
    <source>
        <dbReference type="ARBA" id="ARBA00004141"/>
    </source>
</evidence>
<dbReference type="Pfam" id="PF03006">
    <property type="entry name" value="HlyIII"/>
    <property type="match status" value="1"/>
</dbReference>
<feature type="compositionally biased region" description="Basic and acidic residues" evidence="7">
    <location>
        <begin position="107"/>
        <end position="128"/>
    </location>
</feature>
<keyword evidence="3 8" id="KW-0812">Transmembrane</keyword>
<proteinExistence type="inferred from homology"/>
<protein>
    <submittedName>
        <fullName evidence="9">Uncharacterized protein</fullName>
    </submittedName>
</protein>
<evidence type="ECO:0000256" key="5">
    <source>
        <dbReference type="ARBA" id="ARBA00023136"/>
    </source>
</evidence>
<feature type="transmembrane region" description="Helical" evidence="8">
    <location>
        <begin position="397"/>
        <end position="416"/>
    </location>
</feature>
<sequence length="444" mass="48991">MSDFSMGDRGAVFVFVCADKCVDKCIVLDAGVKGEENGEMNGKDNANEDERVQAMALRKYGRSVSLGGTLVRLRDEGGEQDDGDERDEENGVGEIQVPEKVVVRSVGDGDRDGDGKVDGDMEKDAEKSRNDHLVLKKNPTEISMGGLEVLVRDEDGETVGDGLGMSVGTGVGVDKNGGGYGSDEVRGGKVMVMRWDEVAEWRQDNEYILTGYRPETKSSFRSIRSVFNVHNETVNIHSHLFGALLFSLLPIYIYHTLIPRYPTATTAEIIVFALFFTGVAICFALSCLYHTLNNHSHKIASFWLELDFLGIVVLMWGSMVATIYHGFICDGLLRWVYWSMISTLSLLLLLSTLLPPFRTPTFRPYRTLMYACLGLSALVFIIHSIILYGTSVQYKRLSLGWILGTAGLNFLGAGAYCFRVGFFLFLFPLSVACGLLEGFCFGVS</sequence>
<organism evidence="9 10">
    <name type="scientific">Sclerotinia nivalis</name>
    <dbReference type="NCBI Taxonomy" id="352851"/>
    <lineage>
        <taxon>Eukaryota</taxon>
        <taxon>Fungi</taxon>
        <taxon>Dikarya</taxon>
        <taxon>Ascomycota</taxon>
        <taxon>Pezizomycotina</taxon>
        <taxon>Leotiomycetes</taxon>
        <taxon>Helotiales</taxon>
        <taxon>Sclerotiniaceae</taxon>
        <taxon>Sclerotinia</taxon>
    </lineage>
</organism>
<dbReference type="Proteomes" id="UP001152300">
    <property type="component" value="Unassembled WGS sequence"/>
</dbReference>
<dbReference type="EMBL" id="JAPEIS010000012">
    <property type="protein sequence ID" value="KAJ8060950.1"/>
    <property type="molecule type" value="Genomic_DNA"/>
</dbReference>
<dbReference type="GO" id="GO:0038023">
    <property type="term" value="F:signaling receptor activity"/>
    <property type="evidence" value="ECO:0007669"/>
    <property type="project" value="TreeGrafter"/>
</dbReference>
<feature type="region of interest" description="Disordered" evidence="7">
    <location>
        <begin position="71"/>
        <end position="128"/>
    </location>
</feature>
<evidence type="ECO:0000313" key="10">
    <source>
        <dbReference type="Proteomes" id="UP001152300"/>
    </source>
</evidence>
<evidence type="ECO:0000313" key="9">
    <source>
        <dbReference type="EMBL" id="KAJ8060950.1"/>
    </source>
</evidence>
<feature type="binding site" evidence="6">
    <location>
        <position position="290"/>
    </location>
    <ligand>
        <name>Zn(2+)</name>
        <dbReference type="ChEBI" id="CHEBI:29105"/>
    </ligand>
</feature>
<dbReference type="GO" id="GO:0006882">
    <property type="term" value="P:intracellular zinc ion homeostasis"/>
    <property type="evidence" value="ECO:0007669"/>
    <property type="project" value="TreeGrafter"/>
</dbReference>
<feature type="transmembrane region" description="Helical" evidence="8">
    <location>
        <begin position="422"/>
        <end position="443"/>
    </location>
</feature>
<feature type="compositionally biased region" description="Acidic residues" evidence="7">
    <location>
        <begin position="78"/>
        <end position="91"/>
    </location>
</feature>
<dbReference type="OrthoDB" id="529367at2759"/>
<evidence type="ECO:0000256" key="2">
    <source>
        <dbReference type="ARBA" id="ARBA00007018"/>
    </source>
</evidence>
<keyword evidence="5 8" id="KW-0472">Membrane</keyword>
<evidence type="ECO:0000256" key="3">
    <source>
        <dbReference type="ARBA" id="ARBA00022692"/>
    </source>
</evidence>
<evidence type="ECO:0000256" key="4">
    <source>
        <dbReference type="ARBA" id="ARBA00022989"/>
    </source>
</evidence>
<dbReference type="AlphaFoldDB" id="A0A9X0ADQ9"/>
<comment type="subcellular location">
    <subcellularLocation>
        <location evidence="1">Membrane</location>
        <topology evidence="1">Multi-pass membrane protein</topology>
    </subcellularLocation>
</comment>
<feature type="transmembrane region" description="Helical" evidence="8">
    <location>
        <begin position="236"/>
        <end position="257"/>
    </location>
</feature>
<reference evidence="9" key="1">
    <citation type="submission" date="2022-11" db="EMBL/GenBank/DDBJ databases">
        <title>Genome Resource of Sclerotinia nivalis Strain SnTB1, a Plant Pathogen Isolated from American Ginseng.</title>
        <authorList>
            <person name="Fan S."/>
        </authorList>
    </citation>
    <scope>NUCLEOTIDE SEQUENCE</scope>
    <source>
        <strain evidence="9">SnTB1</strain>
    </source>
</reference>
<keyword evidence="6" id="KW-0862">Zinc</keyword>
<dbReference type="GO" id="GO:0016020">
    <property type="term" value="C:membrane"/>
    <property type="evidence" value="ECO:0007669"/>
    <property type="project" value="UniProtKB-SubCell"/>
</dbReference>
<feature type="transmembrane region" description="Helical" evidence="8">
    <location>
        <begin position="269"/>
        <end position="292"/>
    </location>
</feature>
<dbReference type="PANTHER" id="PTHR20855:SF52">
    <property type="entry name" value="ADIPONECTIN RECEPTOR PROTEIN"/>
    <property type="match status" value="1"/>
</dbReference>
<keyword evidence="4 8" id="KW-1133">Transmembrane helix</keyword>
<dbReference type="GO" id="GO:0046872">
    <property type="term" value="F:metal ion binding"/>
    <property type="evidence" value="ECO:0007669"/>
    <property type="project" value="UniProtKB-KW"/>
</dbReference>
<evidence type="ECO:0000256" key="7">
    <source>
        <dbReference type="SAM" id="MobiDB-lite"/>
    </source>
</evidence>
<evidence type="ECO:0000256" key="6">
    <source>
        <dbReference type="PIRSR" id="PIRSR604254-1"/>
    </source>
</evidence>
<keyword evidence="10" id="KW-1185">Reference proteome</keyword>
<comment type="similarity">
    <text evidence="2">Belongs to the ADIPOR family.</text>
</comment>
<feature type="transmembrane region" description="Helical" evidence="8">
    <location>
        <begin position="335"/>
        <end position="355"/>
    </location>
</feature>
<gene>
    <name evidence="9" type="ORF">OCU04_010029</name>
</gene>
<feature type="transmembrane region" description="Helical" evidence="8">
    <location>
        <begin position="308"/>
        <end position="328"/>
    </location>
</feature>